<dbReference type="Gene3D" id="3.30.450.40">
    <property type="match status" value="1"/>
</dbReference>
<dbReference type="PANTHER" id="PTHR30136:SF24">
    <property type="entry name" value="HTH-TYPE TRANSCRIPTIONAL REPRESSOR ALLR"/>
    <property type="match status" value="1"/>
</dbReference>
<dbReference type="InterPro" id="IPR029016">
    <property type="entry name" value="GAF-like_dom_sf"/>
</dbReference>
<dbReference type="Gene3D" id="1.10.10.10">
    <property type="entry name" value="Winged helix-like DNA-binding domain superfamily/Winged helix DNA-binding domain"/>
    <property type="match status" value="1"/>
</dbReference>
<evidence type="ECO:0000256" key="2">
    <source>
        <dbReference type="ARBA" id="ARBA00023125"/>
    </source>
</evidence>
<proteinExistence type="predicted"/>
<dbReference type="GO" id="GO:0003677">
    <property type="term" value="F:DNA binding"/>
    <property type="evidence" value="ECO:0007669"/>
    <property type="project" value="UniProtKB-KW"/>
</dbReference>
<reference evidence="6 7" key="1">
    <citation type="submission" date="2019-04" db="EMBL/GenBank/DDBJ databases">
        <title>Draft genome sequence of Gemmobacter aestuarii sp. nov.</title>
        <authorList>
            <person name="Hameed A."/>
            <person name="Lin S.-Y."/>
            <person name="Shahina M."/>
            <person name="Lai W.-A."/>
            <person name="Young C.-C."/>
        </authorList>
    </citation>
    <scope>NUCLEOTIDE SEQUENCE [LARGE SCALE GENOMIC DNA]</scope>
    <source>
        <strain evidence="6 7">CC-PW-75</strain>
    </source>
</reference>
<dbReference type="InterPro" id="IPR005471">
    <property type="entry name" value="Tscrpt_reg_IclR_N"/>
</dbReference>
<dbReference type="PROSITE" id="PS51077">
    <property type="entry name" value="HTH_ICLR"/>
    <property type="match status" value="1"/>
</dbReference>
<accession>A0A4S3MP65</accession>
<keyword evidence="7" id="KW-1185">Reference proteome</keyword>
<dbReference type="SUPFAM" id="SSF46785">
    <property type="entry name" value="Winged helix' DNA-binding domain"/>
    <property type="match status" value="1"/>
</dbReference>
<keyword evidence="3" id="KW-0804">Transcription</keyword>
<dbReference type="Proteomes" id="UP000309450">
    <property type="component" value="Unassembled WGS sequence"/>
</dbReference>
<name>A0A4S3MP65_9RHOB</name>
<evidence type="ECO:0000313" key="7">
    <source>
        <dbReference type="Proteomes" id="UP000309450"/>
    </source>
</evidence>
<keyword evidence="2" id="KW-0238">DNA-binding</keyword>
<evidence type="ECO:0000259" key="5">
    <source>
        <dbReference type="PROSITE" id="PS51078"/>
    </source>
</evidence>
<dbReference type="InterPro" id="IPR014757">
    <property type="entry name" value="Tscrpt_reg_IclR_C"/>
</dbReference>
<dbReference type="PROSITE" id="PS51078">
    <property type="entry name" value="ICLR_ED"/>
    <property type="match status" value="1"/>
</dbReference>
<dbReference type="PANTHER" id="PTHR30136">
    <property type="entry name" value="HELIX-TURN-HELIX TRANSCRIPTIONAL REGULATOR, ICLR FAMILY"/>
    <property type="match status" value="1"/>
</dbReference>
<comment type="caution">
    <text evidence="6">The sequence shown here is derived from an EMBL/GenBank/DDBJ whole genome shotgun (WGS) entry which is preliminary data.</text>
</comment>
<evidence type="ECO:0000256" key="3">
    <source>
        <dbReference type="ARBA" id="ARBA00023163"/>
    </source>
</evidence>
<dbReference type="InterPro" id="IPR036388">
    <property type="entry name" value="WH-like_DNA-bd_sf"/>
</dbReference>
<dbReference type="GO" id="GO:0045892">
    <property type="term" value="P:negative regulation of DNA-templated transcription"/>
    <property type="evidence" value="ECO:0007669"/>
    <property type="project" value="TreeGrafter"/>
</dbReference>
<gene>
    <name evidence="6" type="ORF">E7811_10805</name>
</gene>
<feature type="domain" description="HTH iclR-type" evidence="4">
    <location>
        <begin position="1"/>
        <end position="63"/>
    </location>
</feature>
<organism evidence="6 7">
    <name type="scientific">Aliigemmobacter aestuarii</name>
    <dbReference type="NCBI Taxonomy" id="1445661"/>
    <lineage>
        <taxon>Bacteria</taxon>
        <taxon>Pseudomonadati</taxon>
        <taxon>Pseudomonadota</taxon>
        <taxon>Alphaproteobacteria</taxon>
        <taxon>Rhodobacterales</taxon>
        <taxon>Paracoccaceae</taxon>
        <taxon>Aliigemmobacter</taxon>
    </lineage>
</organism>
<dbReference type="GO" id="GO:0003700">
    <property type="term" value="F:DNA-binding transcription factor activity"/>
    <property type="evidence" value="ECO:0007669"/>
    <property type="project" value="TreeGrafter"/>
</dbReference>
<dbReference type="InterPro" id="IPR050707">
    <property type="entry name" value="HTH_MetabolicPath_Reg"/>
</dbReference>
<keyword evidence="1" id="KW-0805">Transcription regulation</keyword>
<dbReference type="InterPro" id="IPR036390">
    <property type="entry name" value="WH_DNA-bd_sf"/>
</dbReference>
<sequence length="280" mass="29664">MGTVAKALQLLTLFDRARPRIGLSELARLSGVNKATCHRLMSELQDFGLVEQLEGSREYRIGPAVLRLAVLRESTVPLREAALPVLQSIAHATGETTHMSAYAGGELITLAFAYSPAHGMKVMMEDADRLPLHATSSGHAVLAQLTDAERQGILGGALRRLTAETPTDRAALDARLAEVRRNGFAETVGTFEADVHSLAVPLFGQSGRCTGALAVAAPAARMTPDLRQTIQRHLTDGARRMTALAGGTLPADLAAIWQAAGWAGAEDGSRNDRAMETGGP</sequence>
<dbReference type="EMBL" id="SSND01000002">
    <property type="protein sequence ID" value="THD83743.1"/>
    <property type="molecule type" value="Genomic_DNA"/>
</dbReference>
<dbReference type="Pfam" id="PF01614">
    <property type="entry name" value="IclR_C"/>
    <property type="match status" value="1"/>
</dbReference>
<evidence type="ECO:0000259" key="4">
    <source>
        <dbReference type="PROSITE" id="PS51077"/>
    </source>
</evidence>
<dbReference type="AlphaFoldDB" id="A0A4S3MP65"/>
<evidence type="ECO:0000256" key="1">
    <source>
        <dbReference type="ARBA" id="ARBA00023015"/>
    </source>
</evidence>
<dbReference type="Pfam" id="PF09339">
    <property type="entry name" value="HTH_IclR"/>
    <property type="match status" value="1"/>
</dbReference>
<feature type="domain" description="IclR-ED" evidence="5">
    <location>
        <begin position="64"/>
        <end position="247"/>
    </location>
</feature>
<dbReference type="OrthoDB" id="6811967at2"/>
<dbReference type="RefSeq" id="WP_136394636.1">
    <property type="nucleotide sequence ID" value="NZ_SSND01000002.1"/>
</dbReference>
<evidence type="ECO:0000313" key="6">
    <source>
        <dbReference type="EMBL" id="THD83743.1"/>
    </source>
</evidence>
<dbReference type="SMART" id="SM00346">
    <property type="entry name" value="HTH_ICLR"/>
    <property type="match status" value="1"/>
</dbReference>
<dbReference type="SUPFAM" id="SSF55781">
    <property type="entry name" value="GAF domain-like"/>
    <property type="match status" value="1"/>
</dbReference>
<protein>
    <submittedName>
        <fullName evidence="6">IclR family transcriptional regulator</fullName>
    </submittedName>
</protein>